<keyword evidence="1" id="KW-0472">Membrane</keyword>
<keyword evidence="1" id="KW-0812">Transmembrane</keyword>
<dbReference type="PROSITE" id="PS51257">
    <property type="entry name" value="PROKAR_LIPOPROTEIN"/>
    <property type="match status" value="1"/>
</dbReference>
<protein>
    <recommendedName>
        <fullName evidence="4">Lipoprotein</fullName>
    </recommendedName>
</protein>
<sequence>MKHLKYSVIITILMISCTSIHNKNIVEKNNPITAINDTIRDKYDALNDFFDTKIKDYSKKIMVMSSKINTDMTLRMIRINQIVSTDSITKTGVKEDKTFYKEDEWEKAKKKYSKKTIGEIEKATSDGGKCCWEPDDFNYKNIIFEKLRQGSTAFINKYISHPLYDCYYFSEPIYYQNKEYLIFTVAEASLFGGLGGSSYIVILKKNKAGKWVQTHVGYPDWYN</sequence>
<keyword evidence="3" id="KW-1185">Reference proteome</keyword>
<dbReference type="AlphaFoldDB" id="A0A1H9CHM5"/>
<gene>
    <name evidence="2" type="ORF">SAMN05444355_101177</name>
</gene>
<evidence type="ECO:0000313" key="3">
    <source>
        <dbReference type="Proteomes" id="UP000183658"/>
    </source>
</evidence>
<dbReference type="RefSeq" id="WP_139174180.1">
    <property type="nucleotide sequence ID" value="NZ_CBCRVS010000003.1"/>
</dbReference>
<evidence type="ECO:0008006" key="4">
    <source>
        <dbReference type="Google" id="ProtNLM"/>
    </source>
</evidence>
<accession>A0A1H9CHM5</accession>
<evidence type="ECO:0000256" key="1">
    <source>
        <dbReference type="SAM" id="Phobius"/>
    </source>
</evidence>
<reference evidence="3" key="1">
    <citation type="submission" date="2016-10" db="EMBL/GenBank/DDBJ databases">
        <authorList>
            <person name="Varghese N."/>
            <person name="Submissions S."/>
        </authorList>
    </citation>
    <scope>NUCLEOTIDE SEQUENCE [LARGE SCALE GENOMIC DNA]</scope>
    <source>
        <strain evidence="3">DSM 15719</strain>
    </source>
</reference>
<keyword evidence="1" id="KW-1133">Transmembrane helix</keyword>
<feature type="transmembrane region" description="Helical" evidence="1">
    <location>
        <begin position="180"/>
        <end position="202"/>
    </location>
</feature>
<organism evidence="2 3">
    <name type="scientific">Flavobacterium frigoris</name>
    <dbReference type="NCBI Taxonomy" id="229204"/>
    <lineage>
        <taxon>Bacteria</taxon>
        <taxon>Pseudomonadati</taxon>
        <taxon>Bacteroidota</taxon>
        <taxon>Flavobacteriia</taxon>
        <taxon>Flavobacteriales</taxon>
        <taxon>Flavobacteriaceae</taxon>
        <taxon>Flavobacterium</taxon>
    </lineage>
</organism>
<dbReference type="EMBL" id="FOFZ01000001">
    <property type="protein sequence ID" value="SEQ00706.1"/>
    <property type="molecule type" value="Genomic_DNA"/>
</dbReference>
<name>A0A1H9CHM5_FLAFI</name>
<dbReference type="OrthoDB" id="1363777at2"/>
<dbReference type="Proteomes" id="UP000183658">
    <property type="component" value="Unassembled WGS sequence"/>
</dbReference>
<proteinExistence type="predicted"/>
<evidence type="ECO:0000313" key="2">
    <source>
        <dbReference type="EMBL" id="SEQ00706.1"/>
    </source>
</evidence>